<accession>A0A6A4D9A5</accession>
<dbReference type="Proteomes" id="UP000434957">
    <property type="component" value="Unassembled WGS sequence"/>
</dbReference>
<sequence>MRSCRSLICCAVATAVGPVWLDSSRCRLGRTCTRRHVWRQMALRCLQYSAAPQDDTLYM</sequence>
<organism evidence="2 3">
    <name type="scientific">Phytophthora rubi</name>
    <dbReference type="NCBI Taxonomy" id="129364"/>
    <lineage>
        <taxon>Eukaryota</taxon>
        <taxon>Sar</taxon>
        <taxon>Stramenopiles</taxon>
        <taxon>Oomycota</taxon>
        <taxon>Peronosporomycetes</taxon>
        <taxon>Peronosporales</taxon>
        <taxon>Peronosporaceae</taxon>
        <taxon>Phytophthora</taxon>
    </lineage>
</organism>
<comment type="caution">
    <text evidence="2">The sequence shown here is derived from an EMBL/GenBank/DDBJ whole genome shotgun (WGS) entry which is preliminary data.</text>
</comment>
<dbReference type="AlphaFoldDB" id="A0A6A4D9A5"/>
<dbReference type="OrthoDB" id="10268664at2759"/>
<evidence type="ECO:0000313" key="2">
    <source>
        <dbReference type="EMBL" id="KAE9303816.1"/>
    </source>
</evidence>
<name>A0A6A4D9A5_9STRA</name>
<proteinExistence type="predicted"/>
<reference evidence="2 3" key="1">
    <citation type="submission" date="2018-08" db="EMBL/GenBank/DDBJ databases">
        <title>Genomic investigation of the strawberry pathogen Phytophthora fragariae indicates pathogenicity is determined by transcriptional variation in three key races.</title>
        <authorList>
            <person name="Adams T.M."/>
            <person name="Armitage A.D."/>
            <person name="Sobczyk M.K."/>
            <person name="Bates H.J."/>
            <person name="Dunwell J.M."/>
            <person name="Nellist C.F."/>
            <person name="Harrison R.J."/>
        </authorList>
    </citation>
    <scope>NUCLEOTIDE SEQUENCE [LARGE SCALE GENOMIC DNA]</scope>
    <source>
        <strain evidence="1 4">SCRP324</strain>
        <strain evidence="2 3">SCRP333</strain>
    </source>
</reference>
<dbReference type="EMBL" id="QXFU01002122">
    <property type="protein sequence ID" value="KAE8990130.1"/>
    <property type="molecule type" value="Genomic_DNA"/>
</dbReference>
<gene>
    <name evidence="1" type="ORF">PR002_g21243</name>
    <name evidence="2" type="ORF">PR003_g21911</name>
</gene>
<dbReference type="EMBL" id="QXFT01002107">
    <property type="protein sequence ID" value="KAE9303816.1"/>
    <property type="molecule type" value="Genomic_DNA"/>
</dbReference>
<keyword evidence="3" id="KW-1185">Reference proteome</keyword>
<evidence type="ECO:0000313" key="4">
    <source>
        <dbReference type="Proteomes" id="UP000435112"/>
    </source>
</evidence>
<evidence type="ECO:0000313" key="1">
    <source>
        <dbReference type="EMBL" id="KAE8990130.1"/>
    </source>
</evidence>
<evidence type="ECO:0000313" key="3">
    <source>
        <dbReference type="Proteomes" id="UP000434957"/>
    </source>
</evidence>
<dbReference type="Proteomes" id="UP000435112">
    <property type="component" value="Unassembled WGS sequence"/>
</dbReference>
<protein>
    <submittedName>
        <fullName evidence="2">Uncharacterized protein</fullName>
    </submittedName>
</protein>